<proteinExistence type="predicted"/>
<feature type="domain" description="ABC transporter" evidence="8">
    <location>
        <begin position="351"/>
        <end position="584"/>
    </location>
</feature>
<dbReference type="EMBL" id="JALBUF010000023">
    <property type="protein sequence ID" value="MCI0184736.1"/>
    <property type="molecule type" value="Genomic_DNA"/>
</dbReference>
<dbReference type="Pfam" id="PF00664">
    <property type="entry name" value="ABC_membrane"/>
    <property type="match status" value="1"/>
</dbReference>
<dbReference type="PANTHER" id="PTHR24221:SF423">
    <property type="entry name" value="ABC TRANSPORTER"/>
    <property type="match status" value="1"/>
</dbReference>
<dbReference type="InterPro" id="IPR036640">
    <property type="entry name" value="ABC1_TM_sf"/>
</dbReference>
<feature type="transmembrane region" description="Helical" evidence="7">
    <location>
        <begin position="129"/>
        <end position="151"/>
    </location>
</feature>
<dbReference type="InterPro" id="IPR011527">
    <property type="entry name" value="ABC1_TM_dom"/>
</dbReference>
<dbReference type="GO" id="GO:0005524">
    <property type="term" value="F:ATP binding"/>
    <property type="evidence" value="ECO:0007669"/>
    <property type="project" value="UniProtKB-KW"/>
</dbReference>
<gene>
    <name evidence="10" type="primary">btuD_9</name>
    <name evidence="10" type="ORF">MM817_03033</name>
</gene>
<feature type="transmembrane region" description="Helical" evidence="7">
    <location>
        <begin position="238"/>
        <end position="264"/>
    </location>
</feature>
<evidence type="ECO:0000259" key="8">
    <source>
        <dbReference type="PROSITE" id="PS50893"/>
    </source>
</evidence>
<dbReference type="PANTHER" id="PTHR24221">
    <property type="entry name" value="ATP-BINDING CASSETTE SUB-FAMILY B"/>
    <property type="match status" value="1"/>
</dbReference>
<reference evidence="10" key="1">
    <citation type="submission" date="2022-03" db="EMBL/GenBank/DDBJ databases">
        <title>Draft Genome Sequence of Firmicute Strain S0AB, a Heterotrophic Iron/Sulfur-Oxidizing Extreme Acidophile.</title>
        <authorList>
            <person name="Vergara E."/>
            <person name="Pakostova E."/>
            <person name="Johnson D.B."/>
            <person name="Holmes D.S."/>
        </authorList>
    </citation>
    <scope>NUCLEOTIDE SEQUENCE</scope>
    <source>
        <strain evidence="10">S0AB</strain>
    </source>
</reference>
<dbReference type="SUPFAM" id="SSF52540">
    <property type="entry name" value="P-loop containing nucleoside triphosphate hydrolases"/>
    <property type="match status" value="1"/>
</dbReference>
<evidence type="ECO:0000256" key="7">
    <source>
        <dbReference type="SAM" id="Phobius"/>
    </source>
</evidence>
<comment type="caution">
    <text evidence="10">The sequence shown here is derived from an EMBL/GenBank/DDBJ whole genome shotgun (WGS) entry which is preliminary data.</text>
</comment>
<keyword evidence="11" id="KW-1185">Reference proteome</keyword>
<keyword evidence="6 7" id="KW-0472">Membrane</keyword>
<feature type="transmembrane region" description="Helical" evidence="7">
    <location>
        <begin position="270"/>
        <end position="289"/>
    </location>
</feature>
<dbReference type="Gene3D" id="3.40.50.300">
    <property type="entry name" value="P-loop containing nucleotide triphosphate hydrolases"/>
    <property type="match status" value="1"/>
</dbReference>
<dbReference type="GO" id="GO:0016887">
    <property type="term" value="F:ATP hydrolysis activity"/>
    <property type="evidence" value="ECO:0007669"/>
    <property type="project" value="InterPro"/>
</dbReference>
<keyword evidence="2 7" id="KW-0812">Transmembrane</keyword>
<dbReference type="InterPro" id="IPR039421">
    <property type="entry name" value="Type_1_exporter"/>
</dbReference>
<dbReference type="AlphaFoldDB" id="A0A9X2AG37"/>
<dbReference type="GO" id="GO:0140359">
    <property type="term" value="F:ABC-type transporter activity"/>
    <property type="evidence" value="ECO:0007669"/>
    <property type="project" value="InterPro"/>
</dbReference>
<dbReference type="Pfam" id="PF00005">
    <property type="entry name" value="ABC_tran"/>
    <property type="match status" value="1"/>
</dbReference>
<dbReference type="PROSITE" id="PS50929">
    <property type="entry name" value="ABC_TM1F"/>
    <property type="match status" value="1"/>
</dbReference>
<name>A0A9X2AG37_9BACL</name>
<evidence type="ECO:0000256" key="4">
    <source>
        <dbReference type="ARBA" id="ARBA00022840"/>
    </source>
</evidence>
<evidence type="ECO:0000256" key="6">
    <source>
        <dbReference type="ARBA" id="ARBA00023136"/>
    </source>
</evidence>
<evidence type="ECO:0000256" key="1">
    <source>
        <dbReference type="ARBA" id="ARBA00004651"/>
    </source>
</evidence>
<dbReference type="PROSITE" id="PS50893">
    <property type="entry name" value="ABC_TRANSPORTER_2"/>
    <property type="match status" value="1"/>
</dbReference>
<keyword evidence="4 10" id="KW-0067">ATP-binding</keyword>
<feature type="transmembrane region" description="Helical" evidence="7">
    <location>
        <begin position="50"/>
        <end position="68"/>
    </location>
</feature>
<feature type="transmembrane region" description="Helical" evidence="7">
    <location>
        <begin position="18"/>
        <end position="38"/>
    </location>
</feature>
<keyword evidence="3" id="KW-0547">Nucleotide-binding</keyword>
<protein>
    <submittedName>
        <fullName evidence="10">Vitamin B12 import ATP-binding protein BtuD</fullName>
    </submittedName>
</protein>
<dbReference type="Proteomes" id="UP001139263">
    <property type="component" value="Unassembled WGS sequence"/>
</dbReference>
<dbReference type="Gene3D" id="1.20.1560.10">
    <property type="entry name" value="ABC transporter type 1, transmembrane domain"/>
    <property type="match status" value="1"/>
</dbReference>
<dbReference type="SMART" id="SM00382">
    <property type="entry name" value="AAA"/>
    <property type="match status" value="1"/>
</dbReference>
<evidence type="ECO:0000256" key="2">
    <source>
        <dbReference type="ARBA" id="ARBA00022692"/>
    </source>
</evidence>
<dbReference type="CDD" id="cd07346">
    <property type="entry name" value="ABC_6TM_exporters"/>
    <property type="match status" value="1"/>
</dbReference>
<evidence type="ECO:0000259" key="9">
    <source>
        <dbReference type="PROSITE" id="PS50929"/>
    </source>
</evidence>
<evidence type="ECO:0000256" key="5">
    <source>
        <dbReference type="ARBA" id="ARBA00022989"/>
    </source>
</evidence>
<organism evidence="10 11">
    <name type="scientific">Sulfoacidibacillus ferrooxidans</name>
    <dbReference type="NCBI Taxonomy" id="2005001"/>
    <lineage>
        <taxon>Bacteria</taxon>
        <taxon>Bacillati</taxon>
        <taxon>Bacillota</taxon>
        <taxon>Bacilli</taxon>
        <taxon>Bacillales</taxon>
        <taxon>Alicyclobacillaceae</taxon>
        <taxon>Sulfoacidibacillus</taxon>
    </lineage>
</organism>
<dbReference type="RefSeq" id="WP_241716650.1">
    <property type="nucleotide sequence ID" value="NZ_JALBUF010000023.1"/>
</dbReference>
<sequence>MNTKQLLYALVKFSPWKYLLYAFFAIAGWVLLILPAYFGNRFFDSLSNHAAANTVWGIIALFLMGNVARIMTNFGNFDTDVVFRNSIGLLMRKNMLQNILRKPAAKALPFSAGEAISNFREDVEEVTVFLGWAAFLDVVGALVFASIAIVIMMQMQWMITLVVFIPLTVVTFLAQKAGKRIDKLRQYSRKSTANLTGFIGELFGAVQAVQANTSERSVMNRFQMVNQERQDAMIKESVFSAVLSSVFTNIVDVGTGIILLLVAASMRDGSFTVGQFAAFIYYLTFIAQLSRRSGLLSAKLKQVTVSFDRINKLLQGAPKEEIVKHGPIYLKESLPEVPYVEKTQSHHLNSLLATGLSFSYEDTGRGIENVNLELKRGALTVVVGRIGSGKTTLLRALIGLLPVTKGEVYWNGEKVKDAATFFTPPRSAYAPQVPRLFSDSLRQNILMGLPESNVDLESAIHLAVLEKDIAQFSEGLDVKIGLRGVNLSGGQRQRTAAARMFVREPELFVMDDLSSALDVETESLMWNRLFTKSDDATYLVVSHRRAVLERADQIIVLREGRVVGNGRLSDLLESCEEMRQLLLEEMLA</sequence>
<dbReference type="SUPFAM" id="SSF90123">
    <property type="entry name" value="ABC transporter transmembrane region"/>
    <property type="match status" value="1"/>
</dbReference>
<comment type="subcellular location">
    <subcellularLocation>
        <location evidence="1">Cell membrane</location>
        <topology evidence="1">Multi-pass membrane protein</topology>
    </subcellularLocation>
</comment>
<evidence type="ECO:0000256" key="3">
    <source>
        <dbReference type="ARBA" id="ARBA00022741"/>
    </source>
</evidence>
<evidence type="ECO:0000313" key="11">
    <source>
        <dbReference type="Proteomes" id="UP001139263"/>
    </source>
</evidence>
<dbReference type="InterPro" id="IPR027417">
    <property type="entry name" value="P-loop_NTPase"/>
</dbReference>
<accession>A0A9X2AG37</accession>
<feature type="domain" description="ABC transmembrane type-1" evidence="9">
    <location>
        <begin position="19"/>
        <end position="302"/>
    </location>
</feature>
<feature type="transmembrane region" description="Helical" evidence="7">
    <location>
        <begin position="157"/>
        <end position="175"/>
    </location>
</feature>
<dbReference type="InterPro" id="IPR003439">
    <property type="entry name" value="ABC_transporter-like_ATP-bd"/>
</dbReference>
<dbReference type="GO" id="GO:0005886">
    <property type="term" value="C:plasma membrane"/>
    <property type="evidence" value="ECO:0007669"/>
    <property type="project" value="UniProtKB-SubCell"/>
</dbReference>
<keyword evidence="5 7" id="KW-1133">Transmembrane helix</keyword>
<evidence type="ECO:0000313" key="10">
    <source>
        <dbReference type="EMBL" id="MCI0184736.1"/>
    </source>
</evidence>
<dbReference type="InterPro" id="IPR003593">
    <property type="entry name" value="AAA+_ATPase"/>
</dbReference>